<keyword evidence="2" id="KW-1185">Reference proteome</keyword>
<sequence length="163" mass="18273">MQVKILKYKNPQMKMLIILSTMCFVLSGCNVKEKPVFLNVENVKVVESTSKYITITADALFINPNDIGGALKTDEIKVFINDNEMATVSTESFNVPAKKKFSIPLKANVPTDSIFSHKNLGGLLGSLLSKQLKVQYKGDIIYKVFGFSYTYNIDKTEHVKIKI</sequence>
<dbReference type="RefSeq" id="WP_316983343.1">
    <property type="nucleotide sequence ID" value="NZ_CP136521.1"/>
</dbReference>
<dbReference type="KEGG" id="hws:RNZ46_16875"/>
<name>A0AA97EP56_9FLAO</name>
<dbReference type="Proteomes" id="UP001302486">
    <property type="component" value="Chromosome"/>
</dbReference>
<dbReference type="SUPFAM" id="SSF117070">
    <property type="entry name" value="LEA14-like"/>
    <property type="match status" value="1"/>
</dbReference>
<accession>A0AA97EP56</accession>
<evidence type="ECO:0000313" key="2">
    <source>
        <dbReference type="Proteomes" id="UP001302486"/>
    </source>
</evidence>
<dbReference type="PROSITE" id="PS51257">
    <property type="entry name" value="PROKAR_LIPOPROTEIN"/>
    <property type="match status" value="1"/>
</dbReference>
<proteinExistence type="predicted"/>
<dbReference type="AlphaFoldDB" id="A0AA97EP56"/>
<dbReference type="EMBL" id="CP136521">
    <property type="protein sequence ID" value="WOD43660.1"/>
    <property type="molecule type" value="Genomic_DNA"/>
</dbReference>
<dbReference type="Gene3D" id="2.60.40.1820">
    <property type="match status" value="1"/>
</dbReference>
<evidence type="ECO:0008006" key="3">
    <source>
        <dbReference type="Google" id="ProtNLM"/>
    </source>
</evidence>
<protein>
    <recommendedName>
        <fullName evidence="3">Late embryogenesis abundant protein LEA-2 subgroup domain-containing protein</fullName>
    </recommendedName>
</protein>
<gene>
    <name evidence="1" type="ORF">RNZ46_16875</name>
</gene>
<organism evidence="1 2">
    <name type="scientific">Hwangdonia lutea</name>
    <dbReference type="NCBI Taxonomy" id="3075823"/>
    <lineage>
        <taxon>Bacteria</taxon>
        <taxon>Pseudomonadati</taxon>
        <taxon>Bacteroidota</taxon>
        <taxon>Flavobacteriia</taxon>
        <taxon>Flavobacteriales</taxon>
        <taxon>Flavobacteriaceae</taxon>
        <taxon>Hwangdonia</taxon>
    </lineage>
</organism>
<reference evidence="2" key="1">
    <citation type="submission" date="2024-06" db="EMBL/GenBank/DDBJ databases">
        <title>Hwangdonia haimaensis gen. nov., sp. nov., a member of the family Flavobacteriaceae isolated from the haima cold seep.</title>
        <authorList>
            <person name="Li J."/>
        </authorList>
    </citation>
    <scope>NUCLEOTIDE SEQUENCE [LARGE SCALE GENOMIC DNA]</scope>
    <source>
        <strain evidence="2">SCSIO 19198</strain>
    </source>
</reference>
<evidence type="ECO:0000313" key="1">
    <source>
        <dbReference type="EMBL" id="WOD43660.1"/>
    </source>
</evidence>